<proteinExistence type="predicted"/>
<dbReference type="InterPro" id="IPR021953">
    <property type="entry name" value="DUF3570"/>
</dbReference>
<accession>A0ABX1GJ61</accession>
<sequence>MAVTDNKKTQPTAGQALAALGAAALAIPGIVSEANAAAPLAEASFDYKYSAYREADLDRNKLGGGSPKRFEIDSHMLRFAAPAGTQSDIAVDLSFETLSGASPWFILPGSGDSGPVQIMSGASIKEERKDVQLTATHYFDKQWSLAVVGGYSTENDYEAVNVGAALDLEQAESQRTYSAGFGYSDDTLEPTDGRALADRVDRAAKTSLNAFVGVSQIINARTVVQGSLSYAVHDGYLSDPYKKYWVVDQSNTFADSRPDERTPMVVEAKLRHFVPGAKAALHLDYRFFDDNWEVTSHTVDAAWYQNLPGGWMLTPSLRYYTQTQAHFYAPYFFTARSDGLGSSDYRLSPYGAISARLMASKDWGGLTTQLEWESYRASADYSLEEVALENPALVEFDILTLGIHWKL</sequence>
<evidence type="ECO:0000313" key="2">
    <source>
        <dbReference type="Proteomes" id="UP000765845"/>
    </source>
</evidence>
<comment type="caution">
    <text evidence="1">The sequence shown here is derived from an EMBL/GenBank/DDBJ whole genome shotgun (WGS) entry which is preliminary data.</text>
</comment>
<dbReference type="RefSeq" id="WP_168451764.1">
    <property type="nucleotide sequence ID" value="NZ_JAAWWK010000007.1"/>
</dbReference>
<keyword evidence="2" id="KW-1185">Reference proteome</keyword>
<evidence type="ECO:0000313" key="1">
    <source>
        <dbReference type="EMBL" id="NKI19240.1"/>
    </source>
</evidence>
<dbReference type="Pfam" id="PF12094">
    <property type="entry name" value="DUF3570"/>
    <property type="match status" value="1"/>
</dbReference>
<name>A0ABX1GJ61_9GAMM</name>
<reference evidence="1 2" key="1">
    <citation type="submission" date="2020-04" db="EMBL/GenBank/DDBJ databases">
        <authorList>
            <person name="Yoon J."/>
        </authorList>
    </citation>
    <scope>NUCLEOTIDE SEQUENCE [LARGE SCALE GENOMIC DNA]</scope>
    <source>
        <strain evidence="1 2">KMU-166</strain>
    </source>
</reference>
<dbReference type="Proteomes" id="UP000765845">
    <property type="component" value="Unassembled WGS sequence"/>
</dbReference>
<protein>
    <submittedName>
        <fullName evidence="1">DUF3570 domain-containing protein</fullName>
    </submittedName>
</protein>
<organism evidence="1 2">
    <name type="scientific">Spongiibacter thalassae</name>
    <dbReference type="NCBI Taxonomy" id="2721624"/>
    <lineage>
        <taxon>Bacteria</taxon>
        <taxon>Pseudomonadati</taxon>
        <taxon>Pseudomonadota</taxon>
        <taxon>Gammaproteobacteria</taxon>
        <taxon>Cellvibrionales</taxon>
        <taxon>Spongiibacteraceae</taxon>
        <taxon>Spongiibacter</taxon>
    </lineage>
</organism>
<dbReference type="EMBL" id="JAAWWK010000007">
    <property type="protein sequence ID" value="NKI19240.1"/>
    <property type="molecule type" value="Genomic_DNA"/>
</dbReference>
<gene>
    <name evidence="1" type="ORF">HCU74_17675</name>
</gene>